<dbReference type="PANTHER" id="PTHR17616">
    <property type="entry name" value="YES-ASSOCIATED PROTEIN YAP1 FAMILY MEMBER"/>
    <property type="match status" value="1"/>
</dbReference>
<dbReference type="PROSITE" id="PS01159">
    <property type="entry name" value="WW_DOMAIN_1"/>
    <property type="match status" value="1"/>
</dbReference>
<keyword evidence="4" id="KW-0539">Nucleus</keyword>
<dbReference type="AlphaFoldDB" id="A0AAN9Y319"/>
<dbReference type="Pfam" id="PF00397">
    <property type="entry name" value="WW"/>
    <property type="match status" value="1"/>
</dbReference>
<dbReference type="SMART" id="SM00456">
    <property type="entry name" value="WW"/>
    <property type="match status" value="1"/>
</dbReference>
<dbReference type="GO" id="GO:0003713">
    <property type="term" value="F:transcription coactivator activity"/>
    <property type="evidence" value="ECO:0007669"/>
    <property type="project" value="TreeGrafter"/>
</dbReference>
<dbReference type="GO" id="GO:0005634">
    <property type="term" value="C:nucleus"/>
    <property type="evidence" value="ECO:0007669"/>
    <property type="project" value="UniProtKB-SubCell"/>
</dbReference>
<evidence type="ECO:0000256" key="3">
    <source>
        <dbReference type="ARBA" id="ARBA00022490"/>
    </source>
</evidence>
<dbReference type="SUPFAM" id="SSF51045">
    <property type="entry name" value="WW domain"/>
    <property type="match status" value="1"/>
</dbReference>
<dbReference type="GO" id="GO:0045944">
    <property type="term" value="P:positive regulation of transcription by RNA polymerase II"/>
    <property type="evidence" value="ECO:0007669"/>
    <property type="project" value="TreeGrafter"/>
</dbReference>
<evidence type="ECO:0000259" key="6">
    <source>
        <dbReference type="PROSITE" id="PS50020"/>
    </source>
</evidence>
<organism evidence="7 8">
    <name type="scientific">Parthenolecanium corni</name>
    <dbReference type="NCBI Taxonomy" id="536013"/>
    <lineage>
        <taxon>Eukaryota</taxon>
        <taxon>Metazoa</taxon>
        <taxon>Ecdysozoa</taxon>
        <taxon>Arthropoda</taxon>
        <taxon>Hexapoda</taxon>
        <taxon>Insecta</taxon>
        <taxon>Pterygota</taxon>
        <taxon>Neoptera</taxon>
        <taxon>Paraneoptera</taxon>
        <taxon>Hemiptera</taxon>
        <taxon>Sternorrhyncha</taxon>
        <taxon>Coccoidea</taxon>
        <taxon>Coccidae</taxon>
        <taxon>Parthenolecanium</taxon>
    </lineage>
</organism>
<proteinExistence type="predicted"/>
<name>A0AAN9Y319_9HEMI</name>
<dbReference type="GO" id="GO:0035329">
    <property type="term" value="P:hippo signaling"/>
    <property type="evidence" value="ECO:0007669"/>
    <property type="project" value="TreeGrafter"/>
</dbReference>
<feature type="domain" description="WW" evidence="6">
    <location>
        <begin position="119"/>
        <end position="152"/>
    </location>
</feature>
<keyword evidence="3" id="KW-0963">Cytoplasm</keyword>
<evidence type="ECO:0000256" key="2">
    <source>
        <dbReference type="ARBA" id="ARBA00004496"/>
    </source>
</evidence>
<dbReference type="EMBL" id="JBBCAQ010000033">
    <property type="protein sequence ID" value="KAK7582431.1"/>
    <property type="molecule type" value="Genomic_DNA"/>
</dbReference>
<sequence length="313" mass="33934">MKTSSSPRFFKKVCICEEIERKRIMGKTELNHSHIEKTTTWEDPRKSSVASSQQQQCRNTITAAISSTSPVTDLHSLAQQGGGSNAGSKLVSSSTSSGTGSCTGSSGTLSPVGSESALGPLPEGWEQAKTPEGEIYFINHVTRTTSWFDPRIPMRLQRAPASGLAAPTNWMQQPVSPSVISSNLVIQSLKVERDRLKMRQREIQQHETMSRTRTADPFLSAAGVLATAPVEHTRQESADSGLGMGNSYSLPQTPDDFLTSIDDNMDGVSEDTTASLSDNIDSTDDLVPSLQLGEGYDLLHNVADNMDNMLTWL</sequence>
<evidence type="ECO:0000256" key="4">
    <source>
        <dbReference type="ARBA" id="ARBA00023242"/>
    </source>
</evidence>
<keyword evidence="8" id="KW-1185">Reference proteome</keyword>
<accession>A0AAN9Y319</accession>
<evidence type="ECO:0000256" key="5">
    <source>
        <dbReference type="SAM" id="MobiDB-lite"/>
    </source>
</evidence>
<feature type="region of interest" description="Disordered" evidence="5">
    <location>
        <begin position="74"/>
        <end position="126"/>
    </location>
</feature>
<dbReference type="InterPro" id="IPR051583">
    <property type="entry name" value="YAP1"/>
</dbReference>
<protein>
    <recommendedName>
        <fullName evidence="6">WW domain-containing protein</fullName>
    </recommendedName>
</protein>
<comment type="subcellular location">
    <subcellularLocation>
        <location evidence="2">Cytoplasm</location>
    </subcellularLocation>
    <subcellularLocation>
        <location evidence="1">Nucleus</location>
    </subcellularLocation>
</comment>
<dbReference type="CDD" id="cd00201">
    <property type="entry name" value="WW"/>
    <property type="match status" value="1"/>
</dbReference>
<evidence type="ECO:0000256" key="1">
    <source>
        <dbReference type="ARBA" id="ARBA00004123"/>
    </source>
</evidence>
<dbReference type="Gene3D" id="2.20.70.10">
    <property type="match status" value="1"/>
</dbReference>
<dbReference type="FunFam" id="2.20.70.10:FF:000019">
    <property type="entry name" value="Putative transcriptional coactivator YAP1"/>
    <property type="match status" value="1"/>
</dbReference>
<comment type="caution">
    <text evidence="7">The sequence shown here is derived from an EMBL/GenBank/DDBJ whole genome shotgun (WGS) entry which is preliminary data.</text>
</comment>
<dbReference type="InterPro" id="IPR036020">
    <property type="entry name" value="WW_dom_sf"/>
</dbReference>
<evidence type="ECO:0000313" key="8">
    <source>
        <dbReference type="Proteomes" id="UP001367676"/>
    </source>
</evidence>
<dbReference type="InterPro" id="IPR001202">
    <property type="entry name" value="WW_dom"/>
</dbReference>
<gene>
    <name evidence="7" type="ORF">V9T40_013876</name>
</gene>
<dbReference type="GO" id="GO:0005737">
    <property type="term" value="C:cytoplasm"/>
    <property type="evidence" value="ECO:0007669"/>
    <property type="project" value="UniProtKB-SubCell"/>
</dbReference>
<evidence type="ECO:0000313" key="7">
    <source>
        <dbReference type="EMBL" id="KAK7582431.1"/>
    </source>
</evidence>
<dbReference type="PROSITE" id="PS50020">
    <property type="entry name" value="WW_DOMAIN_2"/>
    <property type="match status" value="1"/>
</dbReference>
<feature type="compositionally biased region" description="Low complexity" evidence="5">
    <location>
        <begin position="92"/>
        <end position="110"/>
    </location>
</feature>
<dbReference type="PANTHER" id="PTHR17616:SF8">
    <property type="entry name" value="TRANSCRIPTIONAL COACTIVATOR YORKIE"/>
    <property type="match status" value="1"/>
</dbReference>
<reference evidence="7 8" key="1">
    <citation type="submission" date="2024-03" db="EMBL/GenBank/DDBJ databases">
        <title>Adaptation during the transition from Ophiocordyceps entomopathogen to insect associate is accompanied by gene loss and intensified selection.</title>
        <authorList>
            <person name="Ward C.M."/>
            <person name="Onetto C.A."/>
            <person name="Borneman A.R."/>
        </authorList>
    </citation>
    <scope>NUCLEOTIDE SEQUENCE [LARGE SCALE GENOMIC DNA]</scope>
    <source>
        <strain evidence="7">AWRI1</strain>
        <tissue evidence="7">Single Adult Female</tissue>
    </source>
</reference>
<dbReference type="Proteomes" id="UP001367676">
    <property type="component" value="Unassembled WGS sequence"/>
</dbReference>